<dbReference type="PANTHER" id="PTHR22727:SF15">
    <property type="entry name" value="MRH DOMAIN-CONTAINING PROTEIN"/>
    <property type="match status" value="1"/>
</dbReference>
<evidence type="ECO:0000256" key="2">
    <source>
        <dbReference type="ARBA" id="ARBA00022729"/>
    </source>
</evidence>
<accession>A0A8C4N8R1</accession>
<evidence type="ECO:0000256" key="1">
    <source>
        <dbReference type="ARBA" id="ARBA00022692"/>
    </source>
</evidence>
<dbReference type="InterPro" id="IPR044865">
    <property type="entry name" value="MRH_dom"/>
</dbReference>
<keyword evidence="9" id="KW-1185">Reference proteome</keyword>
<dbReference type="SUPFAM" id="SSF57184">
    <property type="entry name" value="Growth factor receptor domain"/>
    <property type="match status" value="2"/>
</dbReference>
<dbReference type="InterPro" id="IPR056606">
    <property type="entry name" value="Elapor1/2_C"/>
</dbReference>
<dbReference type="PANTHER" id="PTHR22727">
    <property type="entry name" value="PROTEIN CBG13728"/>
    <property type="match status" value="1"/>
</dbReference>
<dbReference type="Ensembl" id="ENSEBUT00000003374.1">
    <property type="protein sequence ID" value="ENSEBUP00000003011.1"/>
    <property type="gene ID" value="ENSEBUG00000002160.1"/>
</dbReference>
<sequence>MDCSQAGRYRPRYRLQHTSLADMAVRRDRFGEIATLLLLMMMMLLRVDKADVCNKDDYHFVYTECDSKGQRWRVAVPKERHQCSNLPDPLPGRTCSFSCPAGQFLNMTLQICQLCPPGTYSLGSGLRFDSWENLPEGFITVASSQNEQEETNQLAESCIKSTWRPMGDYIESNADDYAGKVEFRYQYPSQNVFFEFYVSFVKLPEGNTVMSWRTAGVGSLESLLKPVHLVFIFSGVAYSSACSPCPPGTYSMGNGTTECLLCKRNTHALRGFTSCAPCPPKMYSDPGSSVCKIQQPCGDSDYYPFALLPGLQARITFHWVEPKVCLDDVPNSVQLPPEQISSCAPCNPGYSPKPEGGCLPCPHGTISIVCTACPTGMEPIYGLEYRWWGTLPENMEVACFSSGEHCDGSKGMIIFFFSSKLAKPGTISDLRLQLSRFILKHTNRGDKVIKLLTAGQKLLADYVRIYSISVSNVIDGMASMCRVCARRQDNGGCIPCPPGSYINSERRDCVPCPNGTFLFSGVGHTSDHCVDCGPGSISNKNRTECQSDCRFEVTVGLQHYRYNYQELARPIEYMVGPRFTTRGMKYFLAFNFSLCGNDGRKEARCIENVTDVTNIDMEPTFISSFVCRVSILPANLRHHATVSIMPSTLAANFLVSEFSYICTCDGCSFHLLWRTPHACPLCGPNDFKEIAEACHGGKQRLHYIWHTPRLCVGDDALPGETEQPCELIGLLGKIVIALGFLFSCSFLEHKYMSLVTMGDRTKEDELPAVDSCAIMEGEEEEEVVTFSGNGHHIGGSGHKSKALFKKLWWKDRVSCNPHHG</sequence>
<keyword evidence="4" id="KW-0472">Membrane</keyword>
<dbReference type="InterPro" id="IPR056607">
    <property type="entry name" value="Elapor1/2_MRH"/>
</dbReference>
<reference evidence="8" key="1">
    <citation type="submission" date="2025-08" db="UniProtKB">
        <authorList>
            <consortium name="Ensembl"/>
        </authorList>
    </citation>
    <scope>IDENTIFICATION</scope>
</reference>
<proteinExistence type="predicted"/>
<keyword evidence="1" id="KW-0812">Transmembrane</keyword>
<dbReference type="SMART" id="SM01411">
    <property type="entry name" value="Ephrin_rec_like"/>
    <property type="match status" value="4"/>
</dbReference>
<dbReference type="PROSITE" id="PS51914">
    <property type="entry name" value="MRH"/>
    <property type="match status" value="1"/>
</dbReference>
<evidence type="ECO:0000313" key="9">
    <source>
        <dbReference type="Proteomes" id="UP000694388"/>
    </source>
</evidence>
<dbReference type="Proteomes" id="UP000694388">
    <property type="component" value="Unplaced"/>
</dbReference>
<keyword evidence="3" id="KW-1133">Transmembrane helix</keyword>
<dbReference type="Pfam" id="PF23089">
    <property type="entry name" value="ELAPOR1_C"/>
    <property type="match status" value="1"/>
</dbReference>
<dbReference type="Pfam" id="PF23032">
    <property type="entry name" value="GBD_ELAPOR1-like_3rd"/>
    <property type="match status" value="1"/>
</dbReference>
<name>A0A8C4N8R1_EPTBU</name>
<feature type="domain" description="MRH" evidence="7">
    <location>
        <begin position="510"/>
        <end position="681"/>
    </location>
</feature>
<evidence type="ECO:0000256" key="3">
    <source>
        <dbReference type="ARBA" id="ARBA00022989"/>
    </source>
</evidence>
<comment type="subcellular location">
    <subcellularLocation>
        <location evidence="6">Endomembrane system</location>
        <topology evidence="6">Single-pass type I membrane protein</topology>
    </subcellularLocation>
</comment>
<evidence type="ECO:0000259" key="7">
    <source>
        <dbReference type="PROSITE" id="PS51914"/>
    </source>
</evidence>
<dbReference type="GO" id="GO:0016020">
    <property type="term" value="C:membrane"/>
    <property type="evidence" value="ECO:0007669"/>
    <property type="project" value="TreeGrafter"/>
</dbReference>
<keyword evidence="5" id="KW-1015">Disulfide bond</keyword>
<evidence type="ECO:0000256" key="4">
    <source>
        <dbReference type="ARBA" id="ARBA00023136"/>
    </source>
</evidence>
<dbReference type="Gene3D" id="2.10.50.10">
    <property type="entry name" value="Tumor Necrosis Factor Receptor, subunit A, domain 2"/>
    <property type="match status" value="2"/>
</dbReference>
<protein>
    <recommendedName>
        <fullName evidence="7">MRH domain-containing protein</fullName>
    </recommendedName>
</protein>
<organism evidence="8 9">
    <name type="scientific">Eptatretus burgeri</name>
    <name type="common">Inshore hagfish</name>
    <dbReference type="NCBI Taxonomy" id="7764"/>
    <lineage>
        <taxon>Eukaryota</taxon>
        <taxon>Metazoa</taxon>
        <taxon>Chordata</taxon>
        <taxon>Craniata</taxon>
        <taxon>Vertebrata</taxon>
        <taxon>Cyclostomata</taxon>
        <taxon>Myxini</taxon>
        <taxon>Myxiniformes</taxon>
        <taxon>Myxinidae</taxon>
        <taxon>Eptatretinae</taxon>
        <taxon>Eptatretus</taxon>
    </lineage>
</organism>
<dbReference type="InterPro" id="IPR056609">
    <property type="entry name" value="Elapor1-like_3rd"/>
</dbReference>
<reference evidence="8" key="2">
    <citation type="submission" date="2025-09" db="UniProtKB">
        <authorList>
            <consortium name="Ensembl"/>
        </authorList>
    </citation>
    <scope>IDENTIFICATION</scope>
</reference>
<evidence type="ECO:0000313" key="8">
    <source>
        <dbReference type="Ensembl" id="ENSEBUP00000003011.1"/>
    </source>
</evidence>
<dbReference type="GO" id="GO:0012505">
    <property type="term" value="C:endomembrane system"/>
    <property type="evidence" value="ECO:0007669"/>
    <property type="project" value="UniProtKB-SubCell"/>
</dbReference>
<dbReference type="InterPro" id="IPR039181">
    <property type="entry name" value="Elapor1/2"/>
</dbReference>
<dbReference type="Pfam" id="PF23087">
    <property type="entry name" value="MRH_ELAPOR1_9th"/>
    <property type="match status" value="1"/>
</dbReference>
<dbReference type="InterPro" id="IPR009030">
    <property type="entry name" value="Growth_fac_rcpt_cys_sf"/>
</dbReference>
<dbReference type="GeneTree" id="ENSGT00940000154983"/>
<evidence type="ECO:0000256" key="6">
    <source>
        <dbReference type="ARBA" id="ARBA00046288"/>
    </source>
</evidence>
<keyword evidence="2" id="KW-0732">Signal</keyword>
<evidence type="ECO:0000256" key="5">
    <source>
        <dbReference type="ARBA" id="ARBA00023157"/>
    </source>
</evidence>
<dbReference type="AlphaFoldDB" id="A0A8C4N8R1"/>